<name>A0ACD5VF76_AVESA</name>
<accession>A0ACD5VF76</accession>
<protein>
    <submittedName>
        <fullName evidence="1">Uncharacterized protein</fullName>
    </submittedName>
</protein>
<reference evidence="1" key="1">
    <citation type="submission" date="2021-05" db="EMBL/GenBank/DDBJ databases">
        <authorList>
            <person name="Scholz U."/>
            <person name="Mascher M."/>
            <person name="Fiebig A."/>
        </authorList>
    </citation>
    <scope>NUCLEOTIDE SEQUENCE [LARGE SCALE GENOMIC DNA]</scope>
</reference>
<dbReference type="Proteomes" id="UP001732700">
    <property type="component" value="Chromosome 3A"/>
</dbReference>
<keyword evidence="2" id="KW-1185">Reference proteome</keyword>
<dbReference type="EnsemblPlants" id="AVESA.00010b.r2.3AG0412060.1">
    <property type="protein sequence ID" value="AVESA.00010b.r2.3AG0412060.1.CDS.1"/>
    <property type="gene ID" value="AVESA.00010b.r2.3AG0412060"/>
</dbReference>
<reference evidence="1" key="2">
    <citation type="submission" date="2025-09" db="UniProtKB">
        <authorList>
            <consortium name="EnsemblPlants"/>
        </authorList>
    </citation>
    <scope>IDENTIFICATION</scope>
</reference>
<proteinExistence type="predicted"/>
<organism evidence="1 2">
    <name type="scientific">Avena sativa</name>
    <name type="common">Oat</name>
    <dbReference type="NCBI Taxonomy" id="4498"/>
    <lineage>
        <taxon>Eukaryota</taxon>
        <taxon>Viridiplantae</taxon>
        <taxon>Streptophyta</taxon>
        <taxon>Embryophyta</taxon>
        <taxon>Tracheophyta</taxon>
        <taxon>Spermatophyta</taxon>
        <taxon>Magnoliopsida</taxon>
        <taxon>Liliopsida</taxon>
        <taxon>Poales</taxon>
        <taxon>Poaceae</taxon>
        <taxon>BOP clade</taxon>
        <taxon>Pooideae</taxon>
        <taxon>Poodae</taxon>
        <taxon>Poeae</taxon>
        <taxon>Poeae Chloroplast Group 1 (Aveneae type)</taxon>
        <taxon>Aveninae</taxon>
        <taxon>Avena</taxon>
    </lineage>
</organism>
<sequence length="360" mass="39909">MPSLSSFGALRVLAMESCCFMGDGNYHLNHLGSLLQLRYLGLRNMPIDKLPEEIGELQLLQTLDLKGTHLEELPQSVGMLRKLECLDADSVRGIGGMHLGNLTSLEELTVLHAEGFPGFVVELEKMTELRKLCIAVSIGAGPGDIMVKALVKSLGNLQKIQVLHIGGQLWCNATCYDWGGFAPPRQLRDLRLRMDCDMLPVFVNPSLLPNLTSLWMKVVKVKPEDMVILGSFPHLFTLILDGFQACLPDAMADKTEGGGRLFPKLRYLSTNTPLRFHQGAMPSLEYLVFFHISVMWLKSTNQNYVFEFGSLANLPSLRRVGAGINPPGADEVVDALELATNTHPQCPSLELRSYSFRRSD</sequence>
<evidence type="ECO:0000313" key="1">
    <source>
        <dbReference type="EnsemblPlants" id="AVESA.00010b.r2.3AG0412060.1.CDS.1"/>
    </source>
</evidence>
<evidence type="ECO:0000313" key="2">
    <source>
        <dbReference type="Proteomes" id="UP001732700"/>
    </source>
</evidence>